<dbReference type="PROSITE" id="PS00723">
    <property type="entry name" value="POLYPRENYL_SYNTHASE_1"/>
    <property type="match status" value="1"/>
</dbReference>
<reference evidence="4" key="1">
    <citation type="journal article" date="2022" name="bioRxiv">
        <title>Discovery and biosynthetic assessment of Streptomyces ortus sp nov. isolated from a deep-sea sponge.</title>
        <authorList>
            <person name="Williams S.E."/>
        </authorList>
    </citation>
    <scope>NUCLEOTIDE SEQUENCE</scope>
    <source>
        <strain evidence="4">A15ISP2-DRY2</strain>
    </source>
</reference>
<keyword evidence="3" id="KW-0808">Transferase</keyword>
<dbReference type="Gene3D" id="1.10.600.10">
    <property type="entry name" value="Farnesyl Diphosphate Synthase"/>
    <property type="match status" value="1"/>
</dbReference>
<dbReference type="RefSeq" id="WP_267031202.1">
    <property type="nucleotide sequence ID" value="NZ_JAIFZO010000002.1"/>
</dbReference>
<proteinExistence type="inferred from homology"/>
<dbReference type="SUPFAM" id="SSF48576">
    <property type="entry name" value="Terpenoid synthases"/>
    <property type="match status" value="1"/>
</dbReference>
<keyword evidence="2" id="KW-0460">Magnesium</keyword>
<evidence type="ECO:0000256" key="1">
    <source>
        <dbReference type="ARBA" id="ARBA00022723"/>
    </source>
</evidence>
<dbReference type="Proteomes" id="UP001165590">
    <property type="component" value="Unassembled WGS sequence"/>
</dbReference>
<dbReference type="InterPro" id="IPR033749">
    <property type="entry name" value="Polyprenyl_synt_CS"/>
</dbReference>
<evidence type="ECO:0000313" key="4">
    <source>
        <dbReference type="EMBL" id="MCX4238950.1"/>
    </source>
</evidence>
<accession>A0ABT3VJV2</accession>
<keyword evidence="1" id="KW-0479">Metal-binding</keyword>
<dbReference type="PANTHER" id="PTHR12001:SF71">
    <property type="entry name" value="(2E,6E)-FARNESYL DIPHOSPHATE SYNTHASE"/>
    <property type="match status" value="1"/>
</dbReference>
<evidence type="ECO:0000256" key="2">
    <source>
        <dbReference type="ARBA" id="ARBA00022842"/>
    </source>
</evidence>
<dbReference type="PANTHER" id="PTHR12001">
    <property type="entry name" value="GERANYLGERANYL PYROPHOSPHATE SYNTHASE"/>
    <property type="match status" value="1"/>
</dbReference>
<dbReference type="Pfam" id="PF00348">
    <property type="entry name" value="polyprenyl_synt"/>
    <property type="match status" value="1"/>
</dbReference>
<evidence type="ECO:0000256" key="3">
    <source>
        <dbReference type="RuleBase" id="RU004466"/>
    </source>
</evidence>
<dbReference type="SFLD" id="SFLDS00005">
    <property type="entry name" value="Isoprenoid_Synthase_Type_I"/>
    <property type="match status" value="1"/>
</dbReference>
<comment type="caution">
    <text evidence="4">The sequence shown here is derived from an EMBL/GenBank/DDBJ whole genome shotgun (WGS) entry which is preliminary data.</text>
</comment>
<dbReference type="InterPro" id="IPR008949">
    <property type="entry name" value="Isoprenoid_synthase_dom_sf"/>
</dbReference>
<keyword evidence="5" id="KW-1185">Reference proteome</keyword>
<name>A0ABT3VJV2_9ACTN</name>
<comment type="similarity">
    <text evidence="3">Belongs to the FPP/GGPP synthase family.</text>
</comment>
<dbReference type="EMBL" id="JAIFZO010000002">
    <property type="protein sequence ID" value="MCX4238950.1"/>
    <property type="molecule type" value="Genomic_DNA"/>
</dbReference>
<gene>
    <name evidence="4" type="ORF">K3769_40515</name>
</gene>
<protein>
    <submittedName>
        <fullName evidence="4">Polyprenyl synthetase family protein</fullName>
    </submittedName>
</protein>
<evidence type="ECO:0000313" key="5">
    <source>
        <dbReference type="Proteomes" id="UP001165590"/>
    </source>
</evidence>
<sequence>MNQTEVLSPPAADTVRETLAECRAATLPALRTAVEGLHPRLARISAYHLGWCLPDGTPTDGHTGKMLRAALAVLAARAFGASTASAVPGAVAVELVHNFSLLHDDLMDADELRRGRPTAWVAFGRGPAVLAGDALLSQALRVVTEVRGTPVQPATGAITSAVDAIIQGQAADLELDGYPVDEVDTDDYLAACAKTSGLLGGCLEVGAALAHAPAPAARMLRSAAWDLGVAWQIADDIESLWGDPTASGKDAYGDLRSGKRTYPVIAALRSDTPAASRLAVRLSATEAPAEAELAALAGLVMEAGGRAEAERTARRYLDQALHTLSRAGGEAAAVGTLTALFRHVLARHQQWTTRVPTAPTAEGAVL</sequence>
<dbReference type="InterPro" id="IPR000092">
    <property type="entry name" value="Polyprenyl_synt"/>
</dbReference>
<dbReference type="CDD" id="cd00685">
    <property type="entry name" value="Trans_IPPS_HT"/>
    <property type="match status" value="1"/>
</dbReference>
<organism evidence="4 5">
    <name type="scientific">Streptomyces ortus</name>
    <dbReference type="NCBI Taxonomy" id="2867268"/>
    <lineage>
        <taxon>Bacteria</taxon>
        <taxon>Bacillati</taxon>
        <taxon>Actinomycetota</taxon>
        <taxon>Actinomycetes</taxon>
        <taxon>Kitasatosporales</taxon>
        <taxon>Streptomycetaceae</taxon>
        <taxon>Streptomyces</taxon>
    </lineage>
</organism>